<reference evidence="1" key="1">
    <citation type="journal article" date="2014" name="Int. J. Syst. Evol. Microbiol.">
        <title>Complete genome sequence of Corynebacterium casei LMG S-19264T (=DSM 44701T), isolated from a smear-ripened cheese.</title>
        <authorList>
            <consortium name="US DOE Joint Genome Institute (JGI-PGF)"/>
            <person name="Walter F."/>
            <person name="Albersmeier A."/>
            <person name="Kalinowski J."/>
            <person name="Ruckert C."/>
        </authorList>
    </citation>
    <scope>NUCLEOTIDE SEQUENCE</scope>
    <source>
        <strain evidence="1">CGMCC 1.15343</strain>
    </source>
</reference>
<accession>A0A916U0S9</accession>
<dbReference type="AlphaFoldDB" id="A0A916U0S9"/>
<organism evidence="1 2">
    <name type="scientific">Pedobacter quisquiliarum</name>
    <dbReference type="NCBI Taxonomy" id="1834438"/>
    <lineage>
        <taxon>Bacteria</taxon>
        <taxon>Pseudomonadati</taxon>
        <taxon>Bacteroidota</taxon>
        <taxon>Sphingobacteriia</taxon>
        <taxon>Sphingobacteriales</taxon>
        <taxon>Sphingobacteriaceae</taxon>
        <taxon>Pedobacter</taxon>
    </lineage>
</organism>
<comment type="caution">
    <text evidence="1">The sequence shown here is derived from an EMBL/GenBank/DDBJ whole genome shotgun (WGS) entry which is preliminary data.</text>
</comment>
<gene>
    <name evidence="1" type="ORF">GCM10011387_05530</name>
</gene>
<proteinExistence type="predicted"/>
<name>A0A916U0S9_9SPHI</name>
<keyword evidence="2" id="KW-1185">Reference proteome</keyword>
<protein>
    <recommendedName>
        <fullName evidence="3">DUF4270 domain-containing protein</fullName>
    </recommendedName>
</protein>
<reference evidence="1" key="2">
    <citation type="submission" date="2020-09" db="EMBL/GenBank/DDBJ databases">
        <authorList>
            <person name="Sun Q."/>
            <person name="Zhou Y."/>
        </authorList>
    </citation>
    <scope>NUCLEOTIDE SEQUENCE</scope>
    <source>
        <strain evidence="1">CGMCC 1.15343</strain>
    </source>
</reference>
<evidence type="ECO:0008006" key="3">
    <source>
        <dbReference type="Google" id="ProtNLM"/>
    </source>
</evidence>
<dbReference type="EMBL" id="BMIL01000002">
    <property type="protein sequence ID" value="GGC54884.1"/>
    <property type="molecule type" value="Genomic_DNA"/>
</dbReference>
<evidence type="ECO:0000313" key="1">
    <source>
        <dbReference type="EMBL" id="GGC54884.1"/>
    </source>
</evidence>
<dbReference type="InterPro" id="IPR025366">
    <property type="entry name" value="DUF4270"/>
</dbReference>
<dbReference type="RefSeq" id="WP_188625315.1">
    <property type="nucleotide sequence ID" value="NZ_BMIL01000002.1"/>
</dbReference>
<evidence type="ECO:0000313" key="2">
    <source>
        <dbReference type="Proteomes" id="UP000651668"/>
    </source>
</evidence>
<dbReference type="PROSITE" id="PS51257">
    <property type="entry name" value="PROKAR_LIPOPROTEIN"/>
    <property type="match status" value="1"/>
</dbReference>
<dbReference type="Proteomes" id="UP000651668">
    <property type="component" value="Unassembled WGS sequence"/>
</dbReference>
<dbReference type="Pfam" id="PF14092">
    <property type="entry name" value="DUF4270"/>
    <property type="match status" value="1"/>
</dbReference>
<sequence length="470" mass="51247">MRFYKIDLLTLLIGLFLFASCKSSNTIGLDVDPETAVSGELIDSVTIRTETLREDPTNTNGISRYPLGLLNDPVLGTTEASLAMSVNLPSAAYKIQLDAALDSAVLVLPYASEFYGDSTAIYSVDVHQLRDDLSTQTAFMSNKDWAFNTSSELVPNGVIGNFTGRIKPNTPVKYTKVIGGKPDSVVAVKALRIPLDKQFITAQILKIPVNALTNDAFFNARFKGLHVSVNKARVTGRGAIAHFNMAGTAGAMLEVYFKQANATTAGKIDTVADGFPITPTKNPVAATIKHNYTGTPVETQLSNPTVQYQTTYLQGTSGLRNKISFPHLANLVQSLGGKVIINKAELVVPIEAGSDVSPFDPASRMALYRYDIGGQRVHIPDVEFLLRDDSRVVPSYIGRYNSTNKNYTFIVTRYMQELLDGKTVDYGTFLAPTVDYDLFGLPTSSSRSVISSFGNTTNKVKLNIYYTKIK</sequence>